<evidence type="ECO:0000313" key="4">
    <source>
        <dbReference type="EMBL" id="RDW59542.1"/>
    </source>
</evidence>
<dbReference type="GO" id="GO:0004364">
    <property type="term" value="F:glutathione transferase activity"/>
    <property type="evidence" value="ECO:0007669"/>
    <property type="project" value="TreeGrafter"/>
</dbReference>
<keyword evidence="5" id="KW-1185">Reference proteome</keyword>
<protein>
    <recommendedName>
        <fullName evidence="6">Maleylacetoacetate isomerase</fullName>
    </recommendedName>
</protein>
<evidence type="ECO:0008006" key="6">
    <source>
        <dbReference type="Google" id="ProtNLM"/>
    </source>
</evidence>
<dbReference type="GO" id="GO:0006559">
    <property type="term" value="P:L-phenylalanine catabolic process"/>
    <property type="evidence" value="ECO:0007669"/>
    <property type="project" value="TreeGrafter"/>
</dbReference>
<gene>
    <name evidence="4" type="ORF">BP6252_12629</name>
</gene>
<dbReference type="PANTHER" id="PTHR42673:SF4">
    <property type="entry name" value="MALEYLACETOACETATE ISOMERASE"/>
    <property type="match status" value="1"/>
</dbReference>
<dbReference type="Pfam" id="PF13409">
    <property type="entry name" value="GST_N_2"/>
    <property type="match status" value="1"/>
</dbReference>
<dbReference type="SUPFAM" id="SSF47616">
    <property type="entry name" value="GST C-terminal domain-like"/>
    <property type="match status" value="1"/>
</dbReference>
<reference evidence="4 5" key="1">
    <citation type="journal article" date="2018" name="IMA Fungus">
        <title>IMA Genome-F 9: Draft genome sequence of Annulohypoxylon stygium, Aspergillus mulundensis, Berkeleyomyces basicola (syn. Thielaviopsis basicola), Ceratocystis smalleyi, two Cercospora beticola strains, Coleophoma cylindrospora, Fusarium fracticaudum, Phialophora cf. hyalina, and Morchella septimelata.</title>
        <authorList>
            <person name="Wingfield B.D."/>
            <person name="Bills G.F."/>
            <person name="Dong Y."/>
            <person name="Huang W."/>
            <person name="Nel W.J."/>
            <person name="Swalarsk-Parry B.S."/>
            <person name="Vaghefi N."/>
            <person name="Wilken P.M."/>
            <person name="An Z."/>
            <person name="de Beer Z.W."/>
            <person name="De Vos L."/>
            <person name="Chen L."/>
            <person name="Duong T.A."/>
            <person name="Gao Y."/>
            <person name="Hammerbacher A."/>
            <person name="Kikkert J.R."/>
            <person name="Li Y."/>
            <person name="Li H."/>
            <person name="Li K."/>
            <person name="Li Q."/>
            <person name="Liu X."/>
            <person name="Ma X."/>
            <person name="Naidoo K."/>
            <person name="Pethybridge S.J."/>
            <person name="Sun J."/>
            <person name="Steenkamp E.T."/>
            <person name="van der Nest M.A."/>
            <person name="van Wyk S."/>
            <person name="Wingfield M.J."/>
            <person name="Xiong C."/>
            <person name="Yue Q."/>
            <person name="Zhang X."/>
        </authorList>
    </citation>
    <scope>NUCLEOTIDE SEQUENCE [LARGE SCALE GENOMIC DNA]</scope>
    <source>
        <strain evidence="4 5">BP6252</strain>
    </source>
</reference>
<sequence length="228" mass="25205">MSTTTEGNHRTFLLYTYFGSTCSARIIIAAKLLGIHLELSHVDLAQGSHQSDSFGAINPSHAVPALVVRDSEEKETVLTQSIAILEYFEEINMGSLLLPPADHPQDRAKVRELVGIIASDIFPPINGRLAQKVRRIRGEVKDQIEWVHGIMAAGFASYEALLKDCGGKYSFGDKVTMADVCLVPAFDMAMGYKLDLTPYPTVKGIYDELIKLDVFKKENWAVKGEMSE</sequence>
<dbReference type="GO" id="GO:0016034">
    <property type="term" value="F:maleylacetoacetate isomerase activity"/>
    <property type="evidence" value="ECO:0007669"/>
    <property type="project" value="TreeGrafter"/>
</dbReference>
<evidence type="ECO:0000256" key="1">
    <source>
        <dbReference type="ARBA" id="ARBA00010007"/>
    </source>
</evidence>
<dbReference type="PANTHER" id="PTHR42673">
    <property type="entry name" value="MALEYLACETOACETATE ISOMERASE"/>
    <property type="match status" value="1"/>
</dbReference>
<accession>A0A3D8QCG1</accession>
<dbReference type="PROSITE" id="PS50404">
    <property type="entry name" value="GST_NTER"/>
    <property type="match status" value="1"/>
</dbReference>
<feature type="domain" description="GST N-terminal" evidence="2">
    <location>
        <begin position="10"/>
        <end position="96"/>
    </location>
</feature>
<dbReference type="OrthoDB" id="202840at2759"/>
<dbReference type="GO" id="GO:0006749">
    <property type="term" value="P:glutathione metabolic process"/>
    <property type="evidence" value="ECO:0007669"/>
    <property type="project" value="TreeGrafter"/>
</dbReference>
<dbReference type="NCBIfam" id="TIGR01262">
    <property type="entry name" value="maiA"/>
    <property type="match status" value="1"/>
</dbReference>
<evidence type="ECO:0000313" key="5">
    <source>
        <dbReference type="Proteomes" id="UP000256645"/>
    </source>
</evidence>
<dbReference type="SFLD" id="SFLDG00358">
    <property type="entry name" value="Main_(cytGST)"/>
    <property type="match status" value="1"/>
</dbReference>
<dbReference type="SUPFAM" id="SSF52833">
    <property type="entry name" value="Thioredoxin-like"/>
    <property type="match status" value="1"/>
</dbReference>
<evidence type="ECO:0000259" key="2">
    <source>
        <dbReference type="PROSITE" id="PS50404"/>
    </source>
</evidence>
<organism evidence="4 5">
    <name type="scientific">Coleophoma cylindrospora</name>
    <dbReference type="NCBI Taxonomy" id="1849047"/>
    <lineage>
        <taxon>Eukaryota</taxon>
        <taxon>Fungi</taxon>
        <taxon>Dikarya</taxon>
        <taxon>Ascomycota</taxon>
        <taxon>Pezizomycotina</taxon>
        <taxon>Leotiomycetes</taxon>
        <taxon>Helotiales</taxon>
        <taxon>Dermateaceae</taxon>
        <taxon>Coleophoma</taxon>
    </lineage>
</organism>
<comment type="caution">
    <text evidence="4">The sequence shown here is derived from an EMBL/GenBank/DDBJ whole genome shotgun (WGS) entry which is preliminary data.</text>
</comment>
<dbReference type="InterPro" id="IPR005955">
    <property type="entry name" value="GST_Zeta"/>
</dbReference>
<dbReference type="AlphaFoldDB" id="A0A3D8QCG1"/>
<dbReference type="Gene3D" id="1.20.1050.10">
    <property type="match status" value="1"/>
</dbReference>
<evidence type="ECO:0000259" key="3">
    <source>
        <dbReference type="PROSITE" id="PS50405"/>
    </source>
</evidence>
<dbReference type="SFLD" id="SFLDS00019">
    <property type="entry name" value="Glutathione_Transferase_(cytos"/>
    <property type="match status" value="1"/>
</dbReference>
<comment type="similarity">
    <text evidence="1">Belongs to the GST superfamily. Zeta family.</text>
</comment>
<proteinExistence type="inferred from homology"/>
<feature type="domain" description="GST C-terminal" evidence="3">
    <location>
        <begin position="103"/>
        <end position="228"/>
    </location>
</feature>
<dbReference type="EMBL" id="PDLM01000016">
    <property type="protein sequence ID" value="RDW59542.1"/>
    <property type="molecule type" value="Genomic_DNA"/>
</dbReference>
<dbReference type="InterPro" id="IPR010987">
    <property type="entry name" value="Glutathione-S-Trfase_C-like"/>
</dbReference>
<dbReference type="InterPro" id="IPR040079">
    <property type="entry name" value="Glutathione_S-Trfase"/>
</dbReference>
<dbReference type="Gene3D" id="3.40.30.10">
    <property type="entry name" value="Glutaredoxin"/>
    <property type="match status" value="1"/>
</dbReference>
<name>A0A3D8QCG1_9HELO</name>
<dbReference type="PROSITE" id="PS50405">
    <property type="entry name" value="GST_CTER"/>
    <property type="match status" value="1"/>
</dbReference>
<dbReference type="InterPro" id="IPR004045">
    <property type="entry name" value="Glutathione_S-Trfase_N"/>
</dbReference>
<dbReference type="InterPro" id="IPR036282">
    <property type="entry name" value="Glutathione-S-Trfase_C_sf"/>
</dbReference>
<dbReference type="Proteomes" id="UP000256645">
    <property type="component" value="Unassembled WGS sequence"/>
</dbReference>
<dbReference type="GO" id="GO:0005739">
    <property type="term" value="C:mitochondrion"/>
    <property type="evidence" value="ECO:0007669"/>
    <property type="project" value="TreeGrafter"/>
</dbReference>
<dbReference type="InterPro" id="IPR036249">
    <property type="entry name" value="Thioredoxin-like_sf"/>
</dbReference>
<dbReference type="InterPro" id="IPR004046">
    <property type="entry name" value="GST_C"/>
</dbReference>
<dbReference type="Pfam" id="PF00043">
    <property type="entry name" value="GST_C"/>
    <property type="match status" value="1"/>
</dbReference>
<dbReference type="STRING" id="1849047.A0A3D8QCG1"/>